<dbReference type="PANTHER" id="PTHR48051">
    <property type="match status" value="1"/>
</dbReference>
<dbReference type="InterPro" id="IPR050216">
    <property type="entry name" value="LRR_domain-containing"/>
</dbReference>
<sequence>MHYWQRAIWLAVVSLLLVSSCKPLKRVYVRAMHPPQSTTQTATTATYLLHADVLGGTELDTGRFEVLHYTIKSSTISTRYRQHVGFRNYEENIFLRCTQLKNLPVGQLMSVPNTNFTVTGYNSNTLYSNISGTVIRLNTSTTQPLFQFDLHYPDKYKLPSPVLKGTVSFRIDSTYFNRTRQDYQGRYNNLRLALKEAGKVKSLDLDSYAYRYREFNGEDSYDTLYARLGELYNLEELSLEASYLPALPPGFTKLKRLKKLNLSYNRLTQFPTDLYQLDSLEELNLERNWLDSIPPSIRQMERLRVLNLSSNQLTQYPEAVNALANLRELHLGNANIRRLPLSTRQLQNLEVMDVGNQRNERANRVHNIDALTALPHLRRVSLKYNPLDSLPAAVYQLRKLQELNIKGTGLDTLSVNLRRLPSLRKLELYYKPQLFPSPTQP</sequence>
<reference evidence="3 4" key="1">
    <citation type="submission" date="2018-12" db="EMBL/GenBank/DDBJ databases">
        <authorList>
            <person name="Feng G."/>
            <person name="Zhu H."/>
        </authorList>
    </citation>
    <scope>NUCLEOTIDE SEQUENCE [LARGE SCALE GENOMIC DNA]</scope>
    <source>
        <strain evidence="3 4">9PBR-2</strain>
    </source>
</reference>
<evidence type="ECO:0000313" key="4">
    <source>
        <dbReference type="Proteomes" id="UP000280066"/>
    </source>
</evidence>
<dbReference type="GO" id="GO:0005737">
    <property type="term" value="C:cytoplasm"/>
    <property type="evidence" value="ECO:0007669"/>
    <property type="project" value="TreeGrafter"/>
</dbReference>
<dbReference type="Pfam" id="PF00560">
    <property type="entry name" value="LRR_1"/>
    <property type="match status" value="1"/>
</dbReference>
<evidence type="ECO:0000256" key="2">
    <source>
        <dbReference type="ARBA" id="ARBA00022737"/>
    </source>
</evidence>
<proteinExistence type="predicted"/>
<organism evidence="3 4">
    <name type="scientific">Hymenobacter metallilatus</name>
    <dbReference type="NCBI Taxonomy" id="2493666"/>
    <lineage>
        <taxon>Bacteria</taxon>
        <taxon>Pseudomonadati</taxon>
        <taxon>Bacteroidota</taxon>
        <taxon>Cytophagia</taxon>
        <taxon>Cytophagales</taxon>
        <taxon>Hymenobacteraceae</taxon>
        <taxon>Hymenobacter</taxon>
    </lineage>
</organism>
<dbReference type="Pfam" id="PF13855">
    <property type="entry name" value="LRR_8"/>
    <property type="match status" value="1"/>
</dbReference>
<accession>A0A3R9N2J9</accession>
<dbReference type="OrthoDB" id="872475at2"/>
<dbReference type="AlphaFoldDB" id="A0A3R9N2J9"/>
<dbReference type="Proteomes" id="UP000280066">
    <property type="component" value="Unassembled WGS sequence"/>
</dbReference>
<dbReference type="InterPro" id="IPR001611">
    <property type="entry name" value="Leu-rich_rpt"/>
</dbReference>
<keyword evidence="4" id="KW-1185">Reference proteome</keyword>
<keyword evidence="2" id="KW-0677">Repeat</keyword>
<dbReference type="Gene3D" id="3.80.10.10">
    <property type="entry name" value="Ribonuclease Inhibitor"/>
    <property type="match status" value="1"/>
</dbReference>
<name>A0A3R9N2J9_9BACT</name>
<comment type="caution">
    <text evidence="3">The sequence shown here is derived from an EMBL/GenBank/DDBJ whole genome shotgun (WGS) entry which is preliminary data.</text>
</comment>
<dbReference type="SMART" id="SM00369">
    <property type="entry name" value="LRR_TYP"/>
    <property type="match status" value="6"/>
</dbReference>
<dbReference type="PROSITE" id="PS51450">
    <property type="entry name" value="LRR"/>
    <property type="match status" value="2"/>
</dbReference>
<dbReference type="InterPro" id="IPR032675">
    <property type="entry name" value="LRR_dom_sf"/>
</dbReference>
<dbReference type="EMBL" id="RWIS01000001">
    <property type="protein sequence ID" value="RSK37460.1"/>
    <property type="molecule type" value="Genomic_DNA"/>
</dbReference>
<keyword evidence="1" id="KW-0433">Leucine-rich repeat</keyword>
<dbReference type="RefSeq" id="WP_125426208.1">
    <property type="nucleotide sequence ID" value="NZ_RWIS01000001.1"/>
</dbReference>
<dbReference type="PANTHER" id="PTHR48051:SF1">
    <property type="entry name" value="RAS SUPPRESSOR PROTEIN 1"/>
    <property type="match status" value="1"/>
</dbReference>
<dbReference type="PROSITE" id="PS51257">
    <property type="entry name" value="PROKAR_LIPOPROTEIN"/>
    <property type="match status" value="1"/>
</dbReference>
<dbReference type="InterPro" id="IPR003591">
    <property type="entry name" value="Leu-rich_rpt_typical-subtyp"/>
</dbReference>
<dbReference type="SUPFAM" id="SSF52058">
    <property type="entry name" value="L domain-like"/>
    <property type="match status" value="1"/>
</dbReference>
<protein>
    <submittedName>
        <fullName evidence="3">Leucine-rich repeat domain-containing protein</fullName>
    </submittedName>
</protein>
<evidence type="ECO:0000256" key="1">
    <source>
        <dbReference type="ARBA" id="ARBA00022614"/>
    </source>
</evidence>
<evidence type="ECO:0000313" key="3">
    <source>
        <dbReference type="EMBL" id="RSK37460.1"/>
    </source>
</evidence>
<gene>
    <name evidence="3" type="ORF">EI290_02075</name>
</gene>